<evidence type="ECO:0000256" key="4">
    <source>
        <dbReference type="HAMAP-Rule" id="MF_00528"/>
    </source>
</evidence>
<dbReference type="EC" id="3.6.1.9" evidence="4"/>
<keyword evidence="6" id="KW-1185">Reference proteome</keyword>
<dbReference type="InterPro" id="IPR003697">
    <property type="entry name" value="Maf-like"/>
</dbReference>
<comment type="subcellular location">
    <subcellularLocation>
        <location evidence="4">Cytoplasm</location>
    </subcellularLocation>
</comment>
<accession>A0A7G9SAJ8</accession>
<evidence type="ECO:0000256" key="2">
    <source>
        <dbReference type="ARBA" id="ARBA00022801"/>
    </source>
</evidence>
<comment type="catalytic activity">
    <reaction evidence="4">
        <text>a ribonucleoside 5'-triphosphate + H2O = a ribonucleoside 5'-phosphate + diphosphate + H(+)</text>
        <dbReference type="Rhea" id="RHEA:23996"/>
        <dbReference type="ChEBI" id="CHEBI:15377"/>
        <dbReference type="ChEBI" id="CHEBI:15378"/>
        <dbReference type="ChEBI" id="CHEBI:33019"/>
        <dbReference type="ChEBI" id="CHEBI:58043"/>
        <dbReference type="ChEBI" id="CHEBI:61557"/>
        <dbReference type="EC" id="3.6.1.9"/>
    </reaction>
</comment>
<reference evidence="5 6" key="1">
    <citation type="submission" date="2020-08" db="EMBL/GenBank/DDBJ databases">
        <title>Genome sequence of Sphingomonas rhizophila KACC 19189T.</title>
        <authorList>
            <person name="Hyun D.-W."/>
            <person name="Bae J.-W."/>
        </authorList>
    </citation>
    <scope>NUCLEOTIDE SEQUENCE [LARGE SCALE GENOMIC DNA]</scope>
    <source>
        <strain evidence="5 6">KACC 19189</strain>
    </source>
</reference>
<name>A0A7G9SAJ8_9SPHN</name>
<gene>
    <name evidence="5" type="ORF">H9L12_11675</name>
</gene>
<dbReference type="PANTHER" id="PTHR43213">
    <property type="entry name" value="BIFUNCTIONAL DTTP/UTP PYROPHOSPHATASE/METHYLTRANSFERASE PROTEIN-RELATED"/>
    <property type="match status" value="1"/>
</dbReference>
<organism evidence="5 6">
    <name type="scientific">Sphingomonas rhizophila</name>
    <dbReference type="NCBI Taxonomy" id="2071607"/>
    <lineage>
        <taxon>Bacteria</taxon>
        <taxon>Pseudomonadati</taxon>
        <taxon>Pseudomonadota</taxon>
        <taxon>Alphaproteobacteria</taxon>
        <taxon>Sphingomonadales</taxon>
        <taxon>Sphingomonadaceae</taxon>
        <taxon>Sphingomonas</taxon>
    </lineage>
</organism>
<dbReference type="PIRSF" id="PIRSF006305">
    <property type="entry name" value="Maf"/>
    <property type="match status" value="1"/>
</dbReference>
<proteinExistence type="inferred from homology"/>
<feature type="active site" description="Proton acceptor" evidence="4">
    <location>
        <position position="69"/>
    </location>
</feature>
<dbReference type="GO" id="GO:0047429">
    <property type="term" value="F:nucleoside triphosphate diphosphatase activity"/>
    <property type="evidence" value="ECO:0007669"/>
    <property type="project" value="UniProtKB-EC"/>
</dbReference>
<comment type="function">
    <text evidence="4">Nucleoside triphosphate pyrophosphatase. May have a dual role in cell division arrest and in preventing the incorporation of modified nucleotides into cellular nucleic acids.</text>
</comment>
<dbReference type="CDD" id="cd00985">
    <property type="entry name" value="Maf_Ham1"/>
    <property type="match status" value="1"/>
</dbReference>
<dbReference type="InterPro" id="IPR029001">
    <property type="entry name" value="ITPase-like_fam"/>
</dbReference>
<dbReference type="RefSeq" id="WP_187541872.1">
    <property type="nucleotide sequence ID" value="NZ_CP060717.1"/>
</dbReference>
<dbReference type="KEGG" id="srhi:H9L12_11675"/>
<dbReference type="Gene3D" id="3.90.950.10">
    <property type="match status" value="1"/>
</dbReference>
<evidence type="ECO:0000313" key="5">
    <source>
        <dbReference type="EMBL" id="QNN64873.1"/>
    </source>
</evidence>
<evidence type="ECO:0000256" key="3">
    <source>
        <dbReference type="ARBA" id="ARBA00023080"/>
    </source>
</evidence>
<keyword evidence="2 4" id="KW-0378">Hydrolase</keyword>
<keyword evidence="4" id="KW-0963">Cytoplasm</keyword>
<comment type="catalytic activity">
    <reaction evidence="4">
        <text>a 2'-deoxyribonucleoside 5'-triphosphate + H2O = a 2'-deoxyribonucleoside 5'-phosphate + diphosphate + H(+)</text>
        <dbReference type="Rhea" id="RHEA:44644"/>
        <dbReference type="ChEBI" id="CHEBI:15377"/>
        <dbReference type="ChEBI" id="CHEBI:15378"/>
        <dbReference type="ChEBI" id="CHEBI:33019"/>
        <dbReference type="ChEBI" id="CHEBI:61560"/>
        <dbReference type="ChEBI" id="CHEBI:65317"/>
        <dbReference type="EC" id="3.6.1.9"/>
    </reaction>
</comment>
<dbReference type="HAMAP" id="MF_00528">
    <property type="entry name" value="Maf"/>
    <property type="match status" value="1"/>
</dbReference>
<comment type="caution">
    <text evidence="4">Lacks conserved residue(s) required for the propagation of feature annotation.</text>
</comment>
<sequence length="192" mass="20924">MLILASSSPIRRQMLKEAGADFQVAAPGCDEDLVKQRHVGDGASLARRLAELKAISVAAGPDDWVIGSDSTVTVDGTRYSKPRDREEAARHLREFSGRTLELASAVALTRGGTIEWSEADVARLSVRPLSDRFIDNYLDAEWPDVGYCVGVFRMEGRGVTLFDRIEGSHFTILGMPLLPLLGALRQRGVLAS</sequence>
<evidence type="ECO:0000256" key="1">
    <source>
        <dbReference type="ARBA" id="ARBA00001968"/>
    </source>
</evidence>
<dbReference type="Pfam" id="PF02545">
    <property type="entry name" value="Maf"/>
    <property type="match status" value="1"/>
</dbReference>
<dbReference type="SUPFAM" id="SSF52972">
    <property type="entry name" value="ITPase-like"/>
    <property type="match status" value="1"/>
</dbReference>
<dbReference type="PANTHER" id="PTHR43213:SF5">
    <property type="entry name" value="BIFUNCTIONAL DTTP_UTP PYROPHOSPHATASE_METHYLTRANSFERASE PROTEIN-RELATED"/>
    <property type="match status" value="1"/>
</dbReference>
<dbReference type="Proteomes" id="UP000515955">
    <property type="component" value="Chromosome"/>
</dbReference>
<dbReference type="AlphaFoldDB" id="A0A7G9SAJ8"/>
<dbReference type="GO" id="GO:0005737">
    <property type="term" value="C:cytoplasm"/>
    <property type="evidence" value="ECO:0007669"/>
    <property type="project" value="UniProtKB-SubCell"/>
</dbReference>
<keyword evidence="3 4" id="KW-0546">Nucleotide metabolism</keyword>
<dbReference type="EMBL" id="CP060717">
    <property type="protein sequence ID" value="QNN64873.1"/>
    <property type="molecule type" value="Genomic_DNA"/>
</dbReference>
<comment type="similarity">
    <text evidence="4">Belongs to the Maf family.</text>
</comment>
<protein>
    <recommendedName>
        <fullName evidence="4">Nucleoside triphosphate pyrophosphatase</fullName>
        <ecNumber evidence="4">3.6.1.9</ecNumber>
    </recommendedName>
    <alternativeName>
        <fullName evidence="4">Nucleotide pyrophosphatase</fullName>
        <shortName evidence="4">Nucleotide PPase</shortName>
    </alternativeName>
</protein>
<comment type="cofactor">
    <cofactor evidence="1 4">
        <name>a divalent metal cation</name>
        <dbReference type="ChEBI" id="CHEBI:60240"/>
    </cofactor>
</comment>
<dbReference type="GO" id="GO:0009117">
    <property type="term" value="P:nucleotide metabolic process"/>
    <property type="evidence" value="ECO:0007669"/>
    <property type="project" value="UniProtKB-KW"/>
</dbReference>
<evidence type="ECO:0000313" key="6">
    <source>
        <dbReference type="Proteomes" id="UP000515955"/>
    </source>
</evidence>